<dbReference type="PROSITE" id="PS50880">
    <property type="entry name" value="TOPRIM"/>
    <property type="match status" value="1"/>
</dbReference>
<evidence type="ECO:0000313" key="3">
    <source>
        <dbReference type="EMBL" id="OAN45564.1"/>
    </source>
</evidence>
<keyword evidence="4" id="KW-1185">Reference proteome</keyword>
<accession>A0A178MCH8</accession>
<dbReference type="Proteomes" id="UP000078543">
    <property type="component" value="Unassembled WGS sequence"/>
</dbReference>
<dbReference type="AlphaFoldDB" id="A0A178MCH8"/>
<evidence type="ECO:0000313" key="4">
    <source>
        <dbReference type="Proteomes" id="UP000078543"/>
    </source>
</evidence>
<dbReference type="RefSeq" id="WP_068504042.1">
    <property type="nucleotide sequence ID" value="NZ_LWQU01000182.1"/>
</dbReference>
<protein>
    <recommendedName>
        <fullName evidence="2">Toprim domain-containing protein</fullName>
    </recommendedName>
</protein>
<dbReference type="InterPro" id="IPR013610">
    <property type="entry name" value="ArdC_N"/>
</dbReference>
<dbReference type="EMBL" id="LWQU01000182">
    <property type="protein sequence ID" value="OAN45564.1"/>
    <property type="molecule type" value="Genomic_DNA"/>
</dbReference>
<dbReference type="InterPro" id="IPR006171">
    <property type="entry name" value="TOPRIM_dom"/>
</dbReference>
<proteinExistence type="predicted"/>
<dbReference type="InterPro" id="IPR041459">
    <property type="entry name" value="MPTase-PolyVal"/>
</dbReference>
<organism evidence="3 4">
    <name type="scientific">Magnetospirillum moscoviense</name>
    <dbReference type="NCBI Taxonomy" id="1437059"/>
    <lineage>
        <taxon>Bacteria</taxon>
        <taxon>Pseudomonadati</taxon>
        <taxon>Pseudomonadota</taxon>
        <taxon>Alphaproteobacteria</taxon>
        <taxon>Rhodospirillales</taxon>
        <taxon>Rhodospirillaceae</taxon>
        <taxon>Magnetospirillum</taxon>
    </lineage>
</organism>
<reference evidence="3 4" key="1">
    <citation type="submission" date="2016-04" db="EMBL/GenBank/DDBJ databases">
        <title>Draft genome sequence of freshwater magnetotactic bacteria Magnetospirillum marisnigri SP-1 and Magnetospirillum moscoviense BB-1.</title>
        <authorList>
            <person name="Koziaeva V."/>
            <person name="Dziuba M.V."/>
            <person name="Ivanov T.M."/>
            <person name="Kuznetsov B."/>
            <person name="Grouzdev D.S."/>
        </authorList>
    </citation>
    <scope>NUCLEOTIDE SEQUENCE [LARGE SCALE GENOMIC DNA]</scope>
    <source>
        <strain evidence="3 4">BB-1</strain>
    </source>
</reference>
<comment type="caution">
    <text evidence="3">The sequence shown here is derived from an EMBL/GenBank/DDBJ whole genome shotgun (WGS) entry which is preliminary data.</text>
</comment>
<feature type="compositionally biased region" description="Basic and acidic residues" evidence="1">
    <location>
        <begin position="293"/>
        <end position="303"/>
    </location>
</feature>
<dbReference type="Pfam" id="PF08401">
    <property type="entry name" value="ArdcN"/>
    <property type="match status" value="1"/>
</dbReference>
<evidence type="ECO:0000259" key="2">
    <source>
        <dbReference type="PROSITE" id="PS50880"/>
    </source>
</evidence>
<sequence length="802" mass="88089">MADGKPTYRDEIAAEIIARIEAGTAPWQKPWQAGTLGQSPFNPVSGNPYHGINQVWLDMQGRSDPRWMTYKQALAQDAQVRKGEKAATVEYWKFTETVPLTDPDGNPVLGADGKPRTREVRHDRPRVFLAKVFNAEQIDGLAPYVPPPAPTLPALIEAAEGMIASSSVPVFHDQVDRAFYRPSTDQIHLPPLASFHNTPAYYDTILHELGHATGHPSRLARDFGPFGSERYAREELRAEIASYMLARDLGISFDPSNHASYVESWLKVLREDKNEIFRAARDAETIKTWVMEPERRPELERATQEQNAGRQRASEAPAQDAAKTENIEMVDRLENYYRPGRVVPGPNGQDVVKSFERLKFGYWNVVLQAVRPDGALEPERQSIGRPDSAELTAWEKDNPVPRKGRQVEQTEVAMPEPTKTRHFIAVPFAEKDKAKAAGAKWDRQDKSWYVPEGLSPEPFAKWAAGAAPAVKEARLSPVDEFAQVLKANGLVVDGAPVMDGKWHRVAVIDDKGQQKSGSYRGFMDGRPSGQITNYRGGDTIKWVATGTALTDEERARIQAEAANVREARRQEQHELAERAAKTAYGVWTNLPGPATPENCAYLAAKGVGGHGVKVNEAGQMVVPARDAAGRLWNIQTVTPDGKLYLKDSRKAGTMHVLEVTGKGTLDSLAPLKHGALVIAEGYATAATIHEATGHAVIVAFDSGNLKAVAEAVHAKYPDRPILIAADNDHARTGGNIGMIKAEEAAKAVGGTFVAPQFTAEEKGLKLTDFNDLAKSRGNQWVRRCIETALSRVRDHGLDRGVA</sequence>
<dbReference type="InterPro" id="IPR043764">
    <property type="entry name" value="DUF5710"/>
</dbReference>
<gene>
    <name evidence="3" type="ORF">A6A05_16785</name>
</gene>
<dbReference type="OrthoDB" id="9792687at2"/>
<dbReference type="GO" id="GO:0003697">
    <property type="term" value="F:single-stranded DNA binding"/>
    <property type="evidence" value="ECO:0007669"/>
    <property type="project" value="InterPro"/>
</dbReference>
<name>A0A178MCH8_9PROT</name>
<dbReference type="Pfam" id="PF18818">
    <property type="entry name" value="MPTase-PolyVal"/>
    <property type="match status" value="1"/>
</dbReference>
<evidence type="ECO:0000256" key="1">
    <source>
        <dbReference type="SAM" id="MobiDB-lite"/>
    </source>
</evidence>
<dbReference type="STRING" id="1437059.A6A05_16785"/>
<dbReference type="Pfam" id="PF13362">
    <property type="entry name" value="Toprim_3"/>
    <property type="match status" value="1"/>
</dbReference>
<feature type="region of interest" description="Disordered" evidence="1">
    <location>
        <begin position="293"/>
        <end position="325"/>
    </location>
</feature>
<feature type="domain" description="Toprim" evidence="2">
    <location>
        <begin position="674"/>
        <end position="759"/>
    </location>
</feature>
<dbReference type="CDD" id="cd01029">
    <property type="entry name" value="TOPRIM_primases"/>
    <property type="match status" value="1"/>
</dbReference>
<dbReference type="InterPro" id="IPR034154">
    <property type="entry name" value="TOPRIM_DnaG/twinkle"/>
</dbReference>
<dbReference type="SMART" id="SM00493">
    <property type="entry name" value="TOPRIM"/>
    <property type="match status" value="1"/>
</dbReference>
<dbReference type="Pfam" id="PF18974">
    <property type="entry name" value="DUF5710"/>
    <property type="match status" value="1"/>
</dbReference>